<evidence type="ECO:0000313" key="2">
    <source>
        <dbReference type="Proteomes" id="UP000298264"/>
    </source>
</evidence>
<gene>
    <name evidence="1" type="ORF">EHS11_11370</name>
</gene>
<evidence type="ECO:0008006" key="3">
    <source>
        <dbReference type="Google" id="ProtNLM"/>
    </source>
</evidence>
<evidence type="ECO:0000313" key="1">
    <source>
        <dbReference type="EMBL" id="TGN09682.1"/>
    </source>
</evidence>
<reference evidence="1" key="1">
    <citation type="journal article" date="2019" name="PLoS Negl. Trop. Dis.">
        <title>Revisiting the worldwide diversity of Leptospira species in the environment.</title>
        <authorList>
            <person name="Vincent A.T."/>
            <person name="Schiettekatte O."/>
            <person name="Bourhy P."/>
            <person name="Veyrier F.J."/>
            <person name="Picardeau M."/>
        </authorList>
    </citation>
    <scope>NUCLEOTIDE SEQUENCE [LARGE SCALE GENOMIC DNA]</scope>
    <source>
        <strain evidence="1">201400974</strain>
    </source>
</reference>
<dbReference type="AlphaFoldDB" id="A0A4R9LMB0"/>
<keyword evidence="2" id="KW-1185">Reference proteome</keyword>
<name>A0A4R9LMB0_9LEPT</name>
<organism evidence="1 2">
    <name type="scientific">Leptospira ilyithenensis</name>
    <dbReference type="NCBI Taxonomy" id="2484901"/>
    <lineage>
        <taxon>Bacteria</taxon>
        <taxon>Pseudomonadati</taxon>
        <taxon>Spirochaetota</taxon>
        <taxon>Spirochaetia</taxon>
        <taxon>Leptospirales</taxon>
        <taxon>Leptospiraceae</taxon>
        <taxon>Leptospira</taxon>
    </lineage>
</organism>
<comment type="caution">
    <text evidence="1">The sequence shown here is derived from an EMBL/GenBank/DDBJ whole genome shotgun (WGS) entry which is preliminary data.</text>
</comment>
<dbReference type="Proteomes" id="UP000298264">
    <property type="component" value="Unassembled WGS sequence"/>
</dbReference>
<protein>
    <recommendedName>
        <fullName evidence="3">SRPBCC family protein</fullName>
    </recommendedName>
</protein>
<dbReference type="EMBL" id="RQHV01000050">
    <property type="protein sequence ID" value="TGN09682.1"/>
    <property type="molecule type" value="Genomic_DNA"/>
</dbReference>
<sequence length="178" mass="20474">MLKILPNSIAYSWQISESEKSQVFACDEFLSNPDDVLFRGISINASPERVFLWLCQLRVAPYSYDWIDNKGKPSPKTLNPKLRDLSIGQTFIIFELAQFKDAEHITLVTNDIQIESFFGKIAMTYLVQERDDGSSKLLVKILVKRSSHKLIAALLPWGDWIMMRKQLLNIKELAEQPI</sequence>
<accession>A0A4R9LMB0</accession>
<dbReference type="OrthoDB" id="3255669at2"/>
<proteinExistence type="predicted"/>